<dbReference type="NCBIfam" id="NF008761">
    <property type="entry name" value="PRK11797.1"/>
    <property type="match status" value="1"/>
</dbReference>
<comment type="subunit">
    <text evidence="6">Homodecamer.</text>
</comment>
<comment type="caution">
    <text evidence="7">The sequence shown here is derived from an EMBL/GenBank/DDBJ whole genome shotgun (WGS) entry which is preliminary data.</text>
</comment>
<feature type="binding site" evidence="6">
    <location>
        <position position="98"/>
    </location>
    <ligand>
        <name>substrate</name>
    </ligand>
</feature>
<evidence type="ECO:0000256" key="1">
    <source>
        <dbReference type="ARBA" id="ARBA00000223"/>
    </source>
</evidence>
<evidence type="ECO:0000256" key="4">
    <source>
        <dbReference type="ARBA" id="ARBA00023235"/>
    </source>
</evidence>
<dbReference type="AlphaFoldDB" id="A0A0R1Y7U3"/>
<evidence type="ECO:0000313" key="7">
    <source>
        <dbReference type="EMBL" id="KRM38504.1"/>
    </source>
</evidence>
<evidence type="ECO:0000256" key="5">
    <source>
        <dbReference type="ARBA" id="ARBA00023277"/>
    </source>
</evidence>
<dbReference type="GO" id="GO:0019303">
    <property type="term" value="P:D-ribose catabolic process"/>
    <property type="evidence" value="ECO:0007669"/>
    <property type="project" value="UniProtKB-UniRule"/>
</dbReference>
<dbReference type="STRING" id="1423754.FC39_GL001274"/>
<protein>
    <recommendedName>
        <fullName evidence="2 6">D-ribose pyranase</fullName>
        <ecNumber evidence="2 6">5.4.99.62</ecNumber>
    </recommendedName>
</protein>
<reference evidence="7 8" key="1">
    <citation type="journal article" date="2015" name="Genome Announc.">
        <title>Expanding the biotechnology potential of lactobacilli through comparative genomics of 213 strains and associated genera.</title>
        <authorList>
            <person name="Sun Z."/>
            <person name="Harris H.M."/>
            <person name="McCann A."/>
            <person name="Guo C."/>
            <person name="Argimon S."/>
            <person name="Zhang W."/>
            <person name="Yang X."/>
            <person name="Jeffery I.B."/>
            <person name="Cooney J.C."/>
            <person name="Kagawa T.F."/>
            <person name="Liu W."/>
            <person name="Song Y."/>
            <person name="Salvetti E."/>
            <person name="Wrobel A."/>
            <person name="Rasinkangas P."/>
            <person name="Parkhill J."/>
            <person name="Rea M.C."/>
            <person name="O'Sullivan O."/>
            <person name="Ritari J."/>
            <person name="Douillard F.P."/>
            <person name="Paul Ross R."/>
            <person name="Yang R."/>
            <person name="Briner A.E."/>
            <person name="Felis G.E."/>
            <person name="de Vos W.M."/>
            <person name="Barrangou R."/>
            <person name="Klaenhammer T.R."/>
            <person name="Caufield P.W."/>
            <person name="Cui Y."/>
            <person name="Zhang H."/>
            <person name="O'Toole P.W."/>
        </authorList>
    </citation>
    <scope>NUCLEOTIDE SEQUENCE [LARGE SCALE GENOMIC DNA]</scope>
    <source>
        <strain evidence="7 8">DSM 5661</strain>
    </source>
</reference>
<dbReference type="GO" id="GO:0048029">
    <property type="term" value="F:monosaccharide binding"/>
    <property type="evidence" value="ECO:0007669"/>
    <property type="project" value="InterPro"/>
</dbReference>
<dbReference type="Proteomes" id="UP000051223">
    <property type="component" value="Unassembled WGS sequence"/>
</dbReference>
<evidence type="ECO:0000256" key="2">
    <source>
        <dbReference type="ARBA" id="ARBA00012862"/>
    </source>
</evidence>
<dbReference type="SUPFAM" id="SSF102546">
    <property type="entry name" value="RbsD-like"/>
    <property type="match status" value="1"/>
</dbReference>
<feature type="active site" description="Proton donor" evidence="6">
    <location>
        <position position="20"/>
    </location>
</feature>
<dbReference type="InterPro" id="IPR023750">
    <property type="entry name" value="RbsD-like_sf"/>
</dbReference>
<dbReference type="InterPro" id="IPR023064">
    <property type="entry name" value="D-ribose_pyranase"/>
</dbReference>
<comment type="function">
    <text evidence="6">Catalyzes the interconversion of beta-pyran and beta-furan forms of D-ribose.</text>
</comment>
<dbReference type="UniPathway" id="UPA00916">
    <property type="reaction ID" value="UER00888"/>
</dbReference>
<evidence type="ECO:0000313" key="8">
    <source>
        <dbReference type="Proteomes" id="UP000051223"/>
    </source>
</evidence>
<keyword evidence="8" id="KW-1185">Reference proteome</keyword>
<dbReference type="PATRIC" id="fig|1423754.3.peg.1312"/>
<dbReference type="PANTHER" id="PTHR37831:SF1">
    <property type="entry name" value="D-RIBOSE PYRANASE"/>
    <property type="match status" value="1"/>
</dbReference>
<evidence type="ECO:0000256" key="3">
    <source>
        <dbReference type="ARBA" id="ARBA00022490"/>
    </source>
</evidence>
<accession>A0A0R1Y7U3</accession>
<comment type="catalytic activity">
    <reaction evidence="1 6">
        <text>beta-D-ribopyranose = beta-D-ribofuranose</text>
        <dbReference type="Rhea" id="RHEA:25432"/>
        <dbReference type="ChEBI" id="CHEBI:27476"/>
        <dbReference type="ChEBI" id="CHEBI:47002"/>
        <dbReference type="EC" id="5.4.99.62"/>
    </reaction>
</comment>
<feature type="binding site" evidence="6">
    <location>
        <begin position="120"/>
        <end position="122"/>
    </location>
    <ligand>
        <name>substrate</name>
    </ligand>
</feature>
<dbReference type="Gene3D" id="3.40.1650.10">
    <property type="entry name" value="RbsD-like domain"/>
    <property type="match status" value="1"/>
</dbReference>
<comment type="subcellular location">
    <subcellularLocation>
        <location evidence="6">Cytoplasm</location>
    </subcellularLocation>
</comment>
<dbReference type="HAMAP" id="MF_01661">
    <property type="entry name" value="D_rib_pyranase"/>
    <property type="match status" value="1"/>
</dbReference>
<dbReference type="eggNOG" id="COG1869">
    <property type="taxonomic scope" value="Bacteria"/>
</dbReference>
<dbReference type="GO" id="GO:0062193">
    <property type="term" value="F:D-ribose pyranase activity"/>
    <property type="evidence" value="ECO:0007669"/>
    <property type="project" value="UniProtKB-EC"/>
</dbReference>
<keyword evidence="3 6" id="KW-0963">Cytoplasm</keyword>
<comment type="pathway">
    <text evidence="6">Carbohydrate metabolism; D-ribose degradation; D-ribose 5-phosphate from beta-D-ribopyranose: step 1/2.</text>
</comment>
<comment type="similarity">
    <text evidence="6">Belongs to the RbsD / FucU family. RbsD subfamily.</text>
</comment>
<keyword evidence="5 6" id="KW-0119">Carbohydrate metabolism</keyword>
<name>A0A0R1Y7U3_9LACO</name>
<dbReference type="GO" id="GO:0005829">
    <property type="term" value="C:cytosol"/>
    <property type="evidence" value="ECO:0007669"/>
    <property type="project" value="TreeGrafter"/>
</dbReference>
<dbReference type="EC" id="5.4.99.62" evidence="2 6"/>
<dbReference type="RefSeq" id="WP_025080782.1">
    <property type="nucleotide sequence ID" value="NZ_AZGI01000047.1"/>
</dbReference>
<dbReference type="OrthoDB" id="9805009at2"/>
<dbReference type="FunFam" id="3.40.1650.10:FF:000004">
    <property type="entry name" value="D-ribose pyranase"/>
    <property type="match status" value="1"/>
</dbReference>
<sequence>MKKTGVMNSNISRVIADMGHMDLLGVGDAGTPVPAGTEKIDLSVHAGLPSFIDVLKEVLKELEVQKIYVAEEIKTENPKQLEEIKKVLPNVEVEFIPHSELKRKLGDSKAFIRTGEETPYSNVILESGVIF</sequence>
<keyword evidence="4 6" id="KW-0413">Isomerase</keyword>
<organism evidence="7 8">
    <name type="scientific">Lactobacillus hamsteri DSM 5661 = JCM 6256</name>
    <dbReference type="NCBI Taxonomy" id="1423754"/>
    <lineage>
        <taxon>Bacteria</taxon>
        <taxon>Bacillati</taxon>
        <taxon>Bacillota</taxon>
        <taxon>Bacilli</taxon>
        <taxon>Lactobacillales</taxon>
        <taxon>Lactobacillaceae</taxon>
        <taxon>Lactobacillus</taxon>
    </lineage>
</organism>
<dbReference type="InterPro" id="IPR007721">
    <property type="entry name" value="RbsD_FucU"/>
</dbReference>
<dbReference type="EMBL" id="AZGI01000047">
    <property type="protein sequence ID" value="KRM38504.1"/>
    <property type="molecule type" value="Genomic_DNA"/>
</dbReference>
<dbReference type="Pfam" id="PF05025">
    <property type="entry name" value="RbsD_FucU"/>
    <property type="match status" value="1"/>
</dbReference>
<dbReference type="PANTHER" id="PTHR37831">
    <property type="entry name" value="D-RIBOSE PYRANASE"/>
    <property type="match status" value="1"/>
</dbReference>
<gene>
    <name evidence="6" type="primary">rbsD</name>
    <name evidence="7" type="ORF">FC39_GL001274</name>
</gene>
<evidence type="ECO:0000256" key="6">
    <source>
        <dbReference type="HAMAP-Rule" id="MF_01661"/>
    </source>
</evidence>
<proteinExistence type="inferred from homology"/>
<dbReference type="GO" id="GO:0016872">
    <property type="term" value="F:intramolecular lyase activity"/>
    <property type="evidence" value="ECO:0007669"/>
    <property type="project" value="UniProtKB-UniRule"/>
</dbReference>
<feature type="binding site" evidence="6">
    <location>
        <position position="28"/>
    </location>
    <ligand>
        <name>substrate</name>
    </ligand>
</feature>